<evidence type="ECO:0000256" key="7">
    <source>
        <dbReference type="SAM" id="Phobius"/>
    </source>
</evidence>
<feature type="transmembrane region" description="Helical" evidence="7">
    <location>
        <begin position="120"/>
        <end position="139"/>
    </location>
</feature>
<keyword evidence="10" id="KW-1185">Reference proteome</keyword>
<name>A0AA37XEX4_9MICO</name>
<dbReference type="Pfam" id="PF00892">
    <property type="entry name" value="EamA"/>
    <property type="match status" value="2"/>
</dbReference>
<evidence type="ECO:0000259" key="8">
    <source>
        <dbReference type="Pfam" id="PF00892"/>
    </source>
</evidence>
<evidence type="ECO:0000256" key="1">
    <source>
        <dbReference type="ARBA" id="ARBA00004141"/>
    </source>
</evidence>
<evidence type="ECO:0000256" key="6">
    <source>
        <dbReference type="SAM" id="MobiDB-lite"/>
    </source>
</evidence>
<comment type="similarity">
    <text evidence="2">Belongs to the EamA transporter family.</text>
</comment>
<gene>
    <name evidence="9" type="ORF">GCM10025875_19160</name>
</gene>
<feature type="compositionally biased region" description="Basic and acidic residues" evidence="6">
    <location>
        <begin position="340"/>
        <end position="355"/>
    </location>
</feature>
<dbReference type="EMBL" id="BSUM01000001">
    <property type="protein sequence ID" value="GMA31924.1"/>
    <property type="molecule type" value="Genomic_DNA"/>
</dbReference>
<dbReference type="SUPFAM" id="SSF103481">
    <property type="entry name" value="Multidrug resistance efflux transporter EmrE"/>
    <property type="match status" value="2"/>
</dbReference>
<feature type="transmembrane region" description="Helical" evidence="7">
    <location>
        <begin position="145"/>
        <end position="165"/>
    </location>
</feature>
<dbReference type="AlphaFoldDB" id="A0AA37XEX4"/>
<dbReference type="PANTHER" id="PTHR32322:SF2">
    <property type="entry name" value="EAMA DOMAIN-CONTAINING PROTEIN"/>
    <property type="match status" value="1"/>
</dbReference>
<keyword evidence="3 7" id="KW-0812">Transmembrane</keyword>
<feature type="transmembrane region" description="Helical" evidence="7">
    <location>
        <begin position="261"/>
        <end position="281"/>
    </location>
</feature>
<feature type="transmembrane region" description="Helical" evidence="7">
    <location>
        <begin position="315"/>
        <end position="335"/>
    </location>
</feature>
<accession>A0AA37XEX4</accession>
<reference evidence="9" key="2">
    <citation type="submission" date="2023-02" db="EMBL/GenBank/DDBJ databases">
        <authorList>
            <person name="Sun Q."/>
            <person name="Mori K."/>
        </authorList>
    </citation>
    <scope>NUCLEOTIDE SEQUENCE</scope>
    <source>
        <strain evidence="9">NBRC 112290</strain>
    </source>
</reference>
<feature type="transmembrane region" description="Helical" evidence="7">
    <location>
        <begin position="288"/>
        <end position="309"/>
    </location>
</feature>
<dbReference type="InterPro" id="IPR000620">
    <property type="entry name" value="EamA_dom"/>
</dbReference>
<organism evidence="9 10">
    <name type="scientific">Litorihabitans aurantiacus</name>
    <dbReference type="NCBI Taxonomy" id="1930061"/>
    <lineage>
        <taxon>Bacteria</taxon>
        <taxon>Bacillati</taxon>
        <taxon>Actinomycetota</taxon>
        <taxon>Actinomycetes</taxon>
        <taxon>Micrococcales</taxon>
        <taxon>Beutenbergiaceae</taxon>
        <taxon>Litorihabitans</taxon>
    </lineage>
</organism>
<dbReference type="PANTHER" id="PTHR32322">
    <property type="entry name" value="INNER MEMBRANE TRANSPORTER"/>
    <property type="match status" value="1"/>
</dbReference>
<feature type="transmembrane region" description="Helical" evidence="7">
    <location>
        <begin position="199"/>
        <end position="218"/>
    </location>
</feature>
<dbReference type="InterPro" id="IPR037185">
    <property type="entry name" value="EmrE-like"/>
</dbReference>
<comment type="caution">
    <text evidence="9">The sequence shown here is derived from an EMBL/GenBank/DDBJ whole genome shotgun (WGS) entry which is preliminary data.</text>
</comment>
<dbReference type="InterPro" id="IPR050638">
    <property type="entry name" value="AA-Vitamin_Transporters"/>
</dbReference>
<evidence type="ECO:0000313" key="10">
    <source>
        <dbReference type="Proteomes" id="UP001157161"/>
    </source>
</evidence>
<evidence type="ECO:0000256" key="4">
    <source>
        <dbReference type="ARBA" id="ARBA00022989"/>
    </source>
</evidence>
<reference evidence="9" key="1">
    <citation type="journal article" date="2014" name="Int. J. Syst. Evol. Microbiol.">
        <title>Complete genome sequence of Corynebacterium casei LMG S-19264T (=DSM 44701T), isolated from a smear-ripened cheese.</title>
        <authorList>
            <consortium name="US DOE Joint Genome Institute (JGI-PGF)"/>
            <person name="Walter F."/>
            <person name="Albersmeier A."/>
            <person name="Kalinowski J."/>
            <person name="Ruckert C."/>
        </authorList>
    </citation>
    <scope>NUCLEOTIDE SEQUENCE</scope>
    <source>
        <strain evidence="9">NBRC 112290</strain>
    </source>
</reference>
<evidence type="ECO:0000256" key="5">
    <source>
        <dbReference type="ARBA" id="ARBA00023136"/>
    </source>
</evidence>
<feature type="domain" description="EamA" evidence="8">
    <location>
        <begin position="199"/>
        <end position="331"/>
    </location>
</feature>
<keyword evidence="5 7" id="KW-0472">Membrane</keyword>
<evidence type="ECO:0000256" key="2">
    <source>
        <dbReference type="ARBA" id="ARBA00007362"/>
    </source>
</evidence>
<keyword evidence="4 7" id="KW-1133">Transmembrane helix</keyword>
<dbReference type="GO" id="GO:0016020">
    <property type="term" value="C:membrane"/>
    <property type="evidence" value="ECO:0007669"/>
    <property type="project" value="UniProtKB-SubCell"/>
</dbReference>
<protein>
    <recommendedName>
        <fullName evidence="8">EamA domain-containing protein</fullName>
    </recommendedName>
</protein>
<proteinExistence type="inferred from homology"/>
<evidence type="ECO:0000313" key="9">
    <source>
        <dbReference type="EMBL" id="GMA31924.1"/>
    </source>
</evidence>
<comment type="subcellular location">
    <subcellularLocation>
        <location evidence="1">Membrane</location>
        <topology evidence="1">Multi-pass membrane protein</topology>
    </subcellularLocation>
</comment>
<feature type="transmembrane region" description="Helical" evidence="7">
    <location>
        <begin position="172"/>
        <end position="193"/>
    </location>
</feature>
<dbReference type="Proteomes" id="UP001157161">
    <property type="component" value="Unassembled WGS sequence"/>
</dbReference>
<feature type="domain" description="EamA" evidence="8">
    <location>
        <begin position="62"/>
        <end position="189"/>
    </location>
</feature>
<sequence length="364" mass="37130">MQPADDGLGRGVDVGPLAAPLALDRLDVVARGPVGHEVRIPGHWHLASTEGILPSVESRWQWILVTAVAPVAWGSTYVVTHRALPADSPLWGATLRALPAGLVLMLIARRLPQGAWWWRSVVLGTLNVGAFFVLIYVAAQALPSGVASSVMAAAPVAMMLTAWALVSERPTLRALAGAATGIVGVTLIVGTATGAVDPWGVAASVAAMLMSSFGFVLAKRWRSDVPPLVSTAWQMAAGGVMLAVAALVVDGAPPPMDGAAIAGFAYLSIIATAVAFVAWFSGLARLPAGTVGVIGLLNPVTGVALGALVSGERLSVGQGVGVVLVLAGIATTAVVGRGRAPGEARTRAAEGRCPRQDSNLQPTD</sequence>
<feature type="transmembrane region" description="Helical" evidence="7">
    <location>
        <begin position="230"/>
        <end position="249"/>
    </location>
</feature>
<evidence type="ECO:0000256" key="3">
    <source>
        <dbReference type="ARBA" id="ARBA00022692"/>
    </source>
</evidence>
<feature type="region of interest" description="Disordered" evidence="6">
    <location>
        <begin position="340"/>
        <end position="364"/>
    </location>
</feature>